<dbReference type="Proteomes" id="UP000324705">
    <property type="component" value="Chromosome 4B"/>
</dbReference>
<dbReference type="Pfam" id="PF13934">
    <property type="entry name" value="ELYS"/>
    <property type="match status" value="1"/>
</dbReference>
<dbReference type="GO" id="GO:0004842">
    <property type="term" value="F:ubiquitin-protein transferase activity"/>
    <property type="evidence" value="ECO:0007669"/>
    <property type="project" value="InterPro"/>
</dbReference>
<gene>
    <name evidence="5" type="ORF">TRITD_4Bv1G022710</name>
</gene>
<dbReference type="InterPro" id="IPR013083">
    <property type="entry name" value="Znf_RING/FYVE/PHD"/>
</dbReference>
<sequence length="807" mass="89993">MEALPSSPRHPPKYGSAAVQNALEQLASIDLIELSKEARIEHCRATRDLSSCGRYVQHVLNSCGHASLCAECSQRCDVCPICRSPIPDNGKRVRLRLYHKCLEVGLISKQHDERFQEKEGHGDPVNMDVQRLHSLFDVALQNNLVSLICHYITDVCLDENAVSSDPLLAFLLDEVVIKDWCKRAVKALISEIGMIYKSGLETMKSKLSQMQKFAVQLSGISTVVEAMIASFREAAHVSDLHHLIENTMKAKQFLYYVFDRHWTRPDSEWRYLVDDFAATFGISCRTLLECLVFCLLDDHSSQALEEACSLLPKISSKETHPKIAQVLLERQKPDVALVVLKCTGCDSLSANIEKDGLLCLSEAVTAIRVRIEYGQVTEAFMFHRSYCSRIKEQRPADMIHHVEVMMVEFCEICIERNIVDKIIDLPWDSEEEKYLHKSLFDSAREAPTEPCGSLLVVFYLQRYRYLEAYDVHRSLQNFEQNTLETASEEVASKISTIARWREGLVAKCLEMLPEVQREDVRSISSGDQSQFAIRTMQTSSPVNPVVKSASPTIGLSSSFTPALQNKSNPLHSRNIHGLTDSGALIGSVCSEFGRKVPSILQCRPVPPATPASNMRSTSGGIFPSLGQNGENPYLKGTRELSFMKGEPGFREGTKPAGHDSIPMYFNLGAGDTPKKTHGTSLVRTERNKNTFFQGKDSVRKGEFDFGVRAEKPFILSGTGAGQNGQTKVSDSAGFRRENHMEKTKVLMTPNILSLGKKPPVGEGAAGKGGSRWRSDESSEDEDEARTGGYMESGASLITRRRPRFSRR</sequence>
<evidence type="ECO:0000313" key="5">
    <source>
        <dbReference type="EMBL" id="VAI02239.1"/>
    </source>
</evidence>
<keyword evidence="2" id="KW-0539">Nucleus</keyword>
<reference evidence="5 6" key="1">
    <citation type="submission" date="2017-09" db="EMBL/GenBank/DDBJ databases">
        <authorList>
            <consortium name="International Durum Wheat Genome Sequencing Consortium (IDWGSC)"/>
            <person name="Milanesi L."/>
        </authorList>
    </citation>
    <scope>NUCLEOTIDE SEQUENCE [LARGE SCALE GENOMIC DNA]</scope>
    <source>
        <strain evidence="6">cv. Svevo</strain>
    </source>
</reference>
<name>A0A9R0SVG3_TRITD</name>
<evidence type="ECO:0000313" key="6">
    <source>
        <dbReference type="Proteomes" id="UP000324705"/>
    </source>
</evidence>
<proteinExistence type="predicted"/>
<comment type="subcellular location">
    <subcellularLocation>
        <location evidence="1">Nucleus</location>
    </subcellularLocation>
</comment>
<evidence type="ECO:0000256" key="3">
    <source>
        <dbReference type="SAM" id="MobiDB-lite"/>
    </source>
</evidence>
<dbReference type="Gene3D" id="3.30.40.10">
    <property type="entry name" value="Zinc/RING finger domain, C3HC4 (zinc finger)"/>
    <property type="match status" value="1"/>
</dbReference>
<dbReference type="GO" id="GO:0016567">
    <property type="term" value="P:protein ubiquitination"/>
    <property type="evidence" value="ECO:0007669"/>
    <property type="project" value="InterPro"/>
</dbReference>
<evidence type="ECO:0000256" key="2">
    <source>
        <dbReference type="ARBA" id="ARBA00023242"/>
    </source>
</evidence>
<dbReference type="AlphaFoldDB" id="A0A9R0SVG3"/>
<dbReference type="InterPro" id="IPR025151">
    <property type="entry name" value="ELYS_dom"/>
</dbReference>
<organism evidence="5 6">
    <name type="scientific">Triticum turgidum subsp. durum</name>
    <name type="common">Durum wheat</name>
    <name type="synonym">Triticum durum</name>
    <dbReference type="NCBI Taxonomy" id="4567"/>
    <lineage>
        <taxon>Eukaryota</taxon>
        <taxon>Viridiplantae</taxon>
        <taxon>Streptophyta</taxon>
        <taxon>Embryophyta</taxon>
        <taxon>Tracheophyta</taxon>
        <taxon>Spermatophyta</taxon>
        <taxon>Magnoliopsida</taxon>
        <taxon>Liliopsida</taxon>
        <taxon>Poales</taxon>
        <taxon>Poaceae</taxon>
        <taxon>BOP clade</taxon>
        <taxon>Pooideae</taxon>
        <taxon>Triticodae</taxon>
        <taxon>Triticeae</taxon>
        <taxon>Triticinae</taxon>
        <taxon>Triticum</taxon>
    </lineage>
</organism>
<dbReference type="PANTHER" id="PTHR47358:SF2">
    <property type="entry name" value="E3 UBIQUITIN-PROTEIN LIGASE HOS1"/>
    <property type="match status" value="1"/>
</dbReference>
<dbReference type="EMBL" id="LT934118">
    <property type="protein sequence ID" value="VAI02239.1"/>
    <property type="molecule type" value="Genomic_DNA"/>
</dbReference>
<dbReference type="GO" id="GO:0005634">
    <property type="term" value="C:nucleus"/>
    <property type="evidence" value="ECO:0007669"/>
    <property type="project" value="UniProtKB-SubCell"/>
</dbReference>
<feature type="region of interest" description="Disordered" evidence="3">
    <location>
        <begin position="752"/>
        <end position="807"/>
    </location>
</feature>
<feature type="compositionally biased region" description="Basic residues" evidence="3">
    <location>
        <begin position="798"/>
        <end position="807"/>
    </location>
</feature>
<keyword evidence="6" id="KW-1185">Reference proteome</keyword>
<evidence type="ECO:0000256" key="1">
    <source>
        <dbReference type="ARBA" id="ARBA00004123"/>
    </source>
</evidence>
<dbReference type="PANTHER" id="PTHR47358">
    <property type="entry name" value="E3 UBIQUITIN-PROTEIN LIGASE HOS1"/>
    <property type="match status" value="1"/>
</dbReference>
<evidence type="ECO:0000259" key="4">
    <source>
        <dbReference type="Pfam" id="PF13934"/>
    </source>
</evidence>
<protein>
    <recommendedName>
        <fullName evidence="4">ELYS-like domain-containing protein</fullName>
    </recommendedName>
</protein>
<dbReference type="InterPro" id="IPR044718">
    <property type="entry name" value="HOS1"/>
</dbReference>
<feature type="domain" description="ELYS-like" evidence="4">
    <location>
        <begin position="237"/>
        <end position="440"/>
    </location>
</feature>
<accession>A0A9R0SVG3</accession>
<dbReference type="Gramene" id="TRITD4Bv1G022710.4">
    <property type="protein sequence ID" value="TRITD4Bv1G022710.4"/>
    <property type="gene ID" value="TRITD4Bv1G022710"/>
</dbReference>